<reference evidence="6 7" key="1">
    <citation type="submission" date="2017-02" db="EMBL/GenBank/DDBJ databases">
        <title>The new phylogeny of genus Mycobacterium.</title>
        <authorList>
            <person name="Tortoli E."/>
            <person name="Trovato A."/>
            <person name="Cirillo D.M."/>
        </authorList>
    </citation>
    <scope>NUCLEOTIDE SEQUENCE [LARGE SCALE GENOMIC DNA]</scope>
    <source>
        <strain evidence="6 7">FI-09383</strain>
    </source>
</reference>
<evidence type="ECO:0000256" key="1">
    <source>
        <dbReference type="ARBA" id="ARBA00023015"/>
    </source>
</evidence>
<dbReference type="InterPro" id="IPR036271">
    <property type="entry name" value="Tet_transcr_reg_TetR-rel_C_sf"/>
</dbReference>
<dbReference type="Pfam" id="PF00440">
    <property type="entry name" value="TetR_N"/>
    <property type="match status" value="1"/>
</dbReference>
<dbReference type="PANTHER" id="PTHR30055">
    <property type="entry name" value="HTH-TYPE TRANSCRIPTIONAL REGULATOR RUTR"/>
    <property type="match status" value="1"/>
</dbReference>
<keyword evidence="2 4" id="KW-0238">DNA-binding</keyword>
<dbReference type="InterPro" id="IPR009057">
    <property type="entry name" value="Homeodomain-like_sf"/>
</dbReference>
<dbReference type="GO" id="GO:0000976">
    <property type="term" value="F:transcription cis-regulatory region binding"/>
    <property type="evidence" value="ECO:0007669"/>
    <property type="project" value="TreeGrafter"/>
</dbReference>
<keyword evidence="3" id="KW-0804">Transcription</keyword>
<dbReference type="SUPFAM" id="SSF46689">
    <property type="entry name" value="Homeodomain-like"/>
    <property type="match status" value="1"/>
</dbReference>
<dbReference type="EMBL" id="MVHP01000033">
    <property type="protein sequence ID" value="ORA61141.1"/>
    <property type="molecule type" value="Genomic_DNA"/>
</dbReference>
<dbReference type="Gene3D" id="1.10.10.60">
    <property type="entry name" value="Homeodomain-like"/>
    <property type="match status" value="1"/>
</dbReference>
<dbReference type="Gene3D" id="1.10.357.10">
    <property type="entry name" value="Tetracycline Repressor, domain 2"/>
    <property type="match status" value="1"/>
</dbReference>
<dbReference type="GO" id="GO:0003700">
    <property type="term" value="F:DNA-binding transcription factor activity"/>
    <property type="evidence" value="ECO:0007669"/>
    <property type="project" value="TreeGrafter"/>
</dbReference>
<evidence type="ECO:0000256" key="3">
    <source>
        <dbReference type="ARBA" id="ARBA00023163"/>
    </source>
</evidence>
<dbReference type="Proteomes" id="UP000192772">
    <property type="component" value="Unassembled WGS sequence"/>
</dbReference>
<evidence type="ECO:0000313" key="7">
    <source>
        <dbReference type="Proteomes" id="UP000192772"/>
    </source>
</evidence>
<evidence type="ECO:0000313" key="6">
    <source>
        <dbReference type="EMBL" id="ORA61141.1"/>
    </source>
</evidence>
<dbReference type="SUPFAM" id="SSF48498">
    <property type="entry name" value="Tetracyclin repressor-like, C-terminal domain"/>
    <property type="match status" value="1"/>
</dbReference>
<dbReference type="STRING" id="81858.BST23_22035"/>
<dbReference type="PRINTS" id="PR00455">
    <property type="entry name" value="HTHTETR"/>
</dbReference>
<feature type="DNA-binding region" description="H-T-H motif" evidence="4">
    <location>
        <begin position="18"/>
        <end position="37"/>
    </location>
</feature>
<dbReference type="PANTHER" id="PTHR30055:SF234">
    <property type="entry name" value="HTH-TYPE TRANSCRIPTIONAL REGULATOR BETI"/>
    <property type="match status" value="1"/>
</dbReference>
<keyword evidence="1" id="KW-0805">Transcription regulation</keyword>
<evidence type="ECO:0000256" key="4">
    <source>
        <dbReference type="PROSITE-ProRule" id="PRU00335"/>
    </source>
</evidence>
<evidence type="ECO:0000256" key="2">
    <source>
        <dbReference type="ARBA" id="ARBA00023125"/>
    </source>
</evidence>
<comment type="caution">
    <text evidence="6">The sequence shown here is derived from an EMBL/GenBank/DDBJ whole genome shotgun (WGS) entry which is preliminary data.</text>
</comment>
<dbReference type="PROSITE" id="PS50977">
    <property type="entry name" value="HTH_TETR_2"/>
    <property type="match status" value="1"/>
</dbReference>
<gene>
    <name evidence="6" type="ORF">BST23_22035</name>
</gene>
<evidence type="ECO:0000259" key="5">
    <source>
        <dbReference type="PROSITE" id="PS50977"/>
    </source>
</evidence>
<name>A0A1X0CLS5_9MYCO</name>
<sequence>MRQAARTLYARDGWAGFHFEGVARAAGVSKDAVYRRYSDAEALLLDALSDQSVPTLVDDRPIEEALVAFACDVFAYFASGNGYANLRVHIDGARYPNVLQQYRDRVVNPQITQAVSLLEKIRKAGALDPETSTGAVVAALGGAVIVLALAGGSRLDDEGRPDADVVRQLTEVVQQLLHGRRTGTPGKSIPRSR</sequence>
<accession>A0A1X0CLS5</accession>
<feature type="domain" description="HTH tetR-type" evidence="5">
    <location>
        <begin position="1"/>
        <end position="55"/>
    </location>
</feature>
<organism evidence="6 7">
    <name type="scientific">Mycolicibacterium elephantis</name>
    <dbReference type="NCBI Taxonomy" id="81858"/>
    <lineage>
        <taxon>Bacteria</taxon>
        <taxon>Bacillati</taxon>
        <taxon>Actinomycetota</taxon>
        <taxon>Actinomycetes</taxon>
        <taxon>Mycobacteriales</taxon>
        <taxon>Mycobacteriaceae</taxon>
        <taxon>Mycolicibacterium</taxon>
    </lineage>
</organism>
<dbReference type="InterPro" id="IPR050109">
    <property type="entry name" value="HTH-type_TetR-like_transc_reg"/>
</dbReference>
<protein>
    <recommendedName>
        <fullName evidence="5">HTH tetR-type domain-containing protein</fullName>
    </recommendedName>
</protein>
<dbReference type="InterPro" id="IPR001647">
    <property type="entry name" value="HTH_TetR"/>
</dbReference>
<dbReference type="AlphaFoldDB" id="A0A1X0CLS5"/>
<proteinExistence type="predicted"/>